<dbReference type="EMBL" id="VFOZ01000001">
    <property type="protein sequence ID" value="TQL98911.1"/>
    <property type="molecule type" value="Genomic_DNA"/>
</dbReference>
<proteinExistence type="predicted"/>
<gene>
    <name evidence="1" type="ORF">FB559_4561</name>
</gene>
<protein>
    <submittedName>
        <fullName evidence="1">Uncharacterized protein</fullName>
    </submittedName>
</protein>
<comment type="caution">
    <text evidence="1">The sequence shown here is derived from an EMBL/GenBank/DDBJ whole genome shotgun (WGS) entry which is preliminary data.</text>
</comment>
<name>A0A543CP79_9ACTN</name>
<dbReference type="RefSeq" id="WP_246121897.1">
    <property type="nucleotide sequence ID" value="NZ_VFOZ01000001.1"/>
</dbReference>
<keyword evidence="2" id="KW-1185">Reference proteome</keyword>
<evidence type="ECO:0000313" key="2">
    <source>
        <dbReference type="Proteomes" id="UP000316096"/>
    </source>
</evidence>
<dbReference type="Proteomes" id="UP000316096">
    <property type="component" value="Unassembled WGS sequence"/>
</dbReference>
<accession>A0A543CP79</accession>
<reference evidence="1 2" key="1">
    <citation type="submission" date="2019-06" db="EMBL/GenBank/DDBJ databases">
        <title>Sequencing the genomes of 1000 actinobacteria strains.</title>
        <authorList>
            <person name="Klenk H.-P."/>
        </authorList>
    </citation>
    <scope>NUCLEOTIDE SEQUENCE [LARGE SCALE GENOMIC DNA]</scope>
    <source>
        <strain evidence="1 2">DSM 102200</strain>
    </source>
</reference>
<evidence type="ECO:0000313" key="1">
    <source>
        <dbReference type="EMBL" id="TQL98911.1"/>
    </source>
</evidence>
<organism evidence="1 2">
    <name type="scientific">Actinoallomurus bryophytorum</name>
    <dbReference type="NCBI Taxonomy" id="1490222"/>
    <lineage>
        <taxon>Bacteria</taxon>
        <taxon>Bacillati</taxon>
        <taxon>Actinomycetota</taxon>
        <taxon>Actinomycetes</taxon>
        <taxon>Streptosporangiales</taxon>
        <taxon>Thermomonosporaceae</taxon>
        <taxon>Actinoallomurus</taxon>
    </lineage>
</organism>
<sequence>MATHVCSLKFDAAKDGGPLSVTPGEDYHLVPFPYAAAESYDADDMHAETWDGTAHPFPADPASALIRPAHESWGRLYAMIQWEVASGDEATELRDQFARDPLGTLDTTCTEHRRASPGMQCFAKAWAIFVSPDVPLGLRVAHNASGSLNVVLAEFKLEYDA</sequence>
<dbReference type="AlphaFoldDB" id="A0A543CP79"/>